<evidence type="ECO:0000256" key="6">
    <source>
        <dbReference type="ARBA" id="ARBA00023136"/>
    </source>
</evidence>
<dbReference type="Proteomes" id="UP000234530">
    <property type="component" value="Chromosome"/>
</dbReference>
<evidence type="ECO:0000313" key="11">
    <source>
        <dbReference type="Proteomes" id="UP000234530"/>
    </source>
</evidence>
<keyword evidence="2" id="KW-0328">Glycosyltransferase</keyword>
<dbReference type="PANTHER" id="PTHR43867">
    <property type="entry name" value="CELLULOSE SYNTHASE CATALYTIC SUBUNIT A [UDP-FORMING]"/>
    <property type="match status" value="1"/>
</dbReference>
<evidence type="ECO:0000256" key="7">
    <source>
        <dbReference type="SAM" id="MobiDB-lite"/>
    </source>
</evidence>
<dbReference type="RefSeq" id="WP_101751936.1">
    <property type="nucleotide sequence ID" value="NZ_CP025430.1"/>
</dbReference>
<dbReference type="SUPFAM" id="SSF53448">
    <property type="entry name" value="Nucleotide-diphospho-sugar transferases"/>
    <property type="match status" value="1"/>
</dbReference>
<sequence>MLPIASEPAEDPTTPITAAAAPDRADNVLPLPGPGLRSAALARHKASRDAAPPPRELRPLGQILLEDGAVSSELLLRAAVLRRRQDARLEDILLAQGWVTEDALARALARQWRTNTVDLQAQPPDPRLIDELGAEFCMTHALVPWRRTAGLTWIATARPEAFAEVSHRFPEGFGNLRMLLCSEVAAQEAILLTRRTQLIRAAEARVPAPESCRQASQGRATRIALGALAMLALGLVFAPVAILAVLAIWVVGTLVCVTVLKALCFAATLAGERAERRAKADLAALSRTPPEMTGPLPLISVMVPMFAESDIAERLVGRLARLTYPRELTDILLVIEEGDRITRDALAIAGLPRWIRVVTVPDGPIRTKPRALNYALNFCRGQIIGVWDAEDAPEPEQLHKVARRFHFAPDDVACLQGALDFYNPRTNWLARCFTVEYAGWFRAILPGAARLGLVIPLGGTTLFCRRAALEQVGAWDAWNVTEDADLGVRFARRGLRTEMLDTTTDEEANCRTVPWVKQRSRWIKGHALTWAVHMRDPRRLLAELGAKRFIAFQVQFLGSLSQYLLAPVLLSFWLIALGLPHPLAAPLSALWPGHAVAVLVALLLSAEAVNIAIGLWAVRGPKRGHLRPWVPTLHVYHPLGCLAGWKAIYEAVVKPFYWDKTVHGVYDGPQDAAEAEVPPVAAMPQNPAAHLPGTVTIPVLGVLEDGRARRTPPAPELQDKLRELLVASNSILGQDFAADADDAIGAAQDMSGPAATLRRDRSSESAGRAPVPAPLPRHLQLSFLRRRRGAA</sequence>
<feature type="transmembrane region" description="Helical" evidence="8">
    <location>
        <begin position="595"/>
        <end position="618"/>
    </location>
</feature>
<dbReference type="AlphaFoldDB" id="A0A2H5EX69"/>
<feature type="transmembrane region" description="Helical" evidence="8">
    <location>
        <begin position="549"/>
        <end position="575"/>
    </location>
</feature>
<dbReference type="Pfam" id="PF13641">
    <property type="entry name" value="Glyco_tranf_2_3"/>
    <property type="match status" value="1"/>
</dbReference>
<dbReference type="Gene3D" id="3.90.550.10">
    <property type="entry name" value="Spore Coat Polysaccharide Biosynthesis Protein SpsA, Chain A"/>
    <property type="match status" value="1"/>
</dbReference>
<feature type="domain" description="Type II secretion system protein GspE N-terminal" evidence="9">
    <location>
        <begin position="116"/>
        <end position="163"/>
    </location>
</feature>
<organism evidence="10 11">
    <name type="scientific">Paracoccus zhejiangensis</name>
    <dbReference type="NCBI Taxonomy" id="1077935"/>
    <lineage>
        <taxon>Bacteria</taxon>
        <taxon>Pseudomonadati</taxon>
        <taxon>Pseudomonadota</taxon>
        <taxon>Alphaproteobacteria</taxon>
        <taxon>Rhodobacterales</taxon>
        <taxon>Paracoccaceae</taxon>
        <taxon>Paracoccus</taxon>
    </lineage>
</organism>
<dbReference type="OrthoDB" id="7431422at2"/>
<feature type="transmembrane region" description="Helical" evidence="8">
    <location>
        <begin position="248"/>
        <end position="270"/>
    </location>
</feature>
<keyword evidence="5 8" id="KW-1133">Transmembrane helix</keyword>
<dbReference type="InterPro" id="IPR050321">
    <property type="entry name" value="Glycosyltr_2/OpgH_subfam"/>
</dbReference>
<feature type="compositionally biased region" description="Low complexity" evidence="7">
    <location>
        <begin position="11"/>
        <end position="22"/>
    </location>
</feature>
<dbReference type="Pfam" id="PF05157">
    <property type="entry name" value="MshEN"/>
    <property type="match status" value="1"/>
</dbReference>
<evidence type="ECO:0000256" key="2">
    <source>
        <dbReference type="ARBA" id="ARBA00022676"/>
    </source>
</evidence>
<feature type="region of interest" description="Disordered" evidence="7">
    <location>
        <begin position="750"/>
        <end position="778"/>
    </location>
</feature>
<evidence type="ECO:0000259" key="9">
    <source>
        <dbReference type="Pfam" id="PF05157"/>
    </source>
</evidence>
<feature type="region of interest" description="Disordered" evidence="7">
    <location>
        <begin position="1"/>
        <end position="56"/>
    </location>
</feature>
<proteinExistence type="predicted"/>
<keyword evidence="11" id="KW-1185">Reference proteome</keyword>
<dbReference type="InterPro" id="IPR037257">
    <property type="entry name" value="T2SS_E_N_sf"/>
</dbReference>
<evidence type="ECO:0000256" key="4">
    <source>
        <dbReference type="ARBA" id="ARBA00022692"/>
    </source>
</evidence>
<evidence type="ECO:0000256" key="1">
    <source>
        <dbReference type="ARBA" id="ARBA00004141"/>
    </source>
</evidence>
<gene>
    <name evidence="10" type="ORF">CX676_06755</name>
</gene>
<accession>A0A2H5EX69</accession>
<evidence type="ECO:0000256" key="3">
    <source>
        <dbReference type="ARBA" id="ARBA00022679"/>
    </source>
</evidence>
<keyword evidence="6 8" id="KW-0472">Membrane</keyword>
<evidence type="ECO:0000313" key="10">
    <source>
        <dbReference type="EMBL" id="AUH63895.1"/>
    </source>
</evidence>
<keyword evidence="3 10" id="KW-0808">Transferase</keyword>
<dbReference type="GO" id="GO:0016757">
    <property type="term" value="F:glycosyltransferase activity"/>
    <property type="evidence" value="ECO:0007669"/>
    <property type="project" value="UniProtKB-KW"/>
</dbReference>
<dbReference type="KEGG" id="pzh:CX676_06755"/>
<dbReference type="InterPro" id="IPR029044">
    <property type="entry name" value="Nucleotide-diphossugar_trans"/>
</dbReference>
<dbReference type="SUPFAM" id="SSF160246">
    <property type="entry name" value="EspE N-terminal domain-like"/>
    <property type="match status" value="1"/>
</dbReference>
<name>A0A2H5EX69_9RHOB</name>
<keyword evidence="4 8" id="KW-0812">Transmembrane</keyword>
<dbReference type="GO" id="GO:0016020">
    <property type="term" value="C:membrane"/>
    <property type="evidence" value="ECO:0007669"/>
    <property type="project" value="UniProtKB-SubCell"/>
</dbReference>
<evidence type="ECO:0000256" key="5">
    <source>
        <dbReference type="ARBA" id="ARBA00022989"/>
    </source>
</evidence>
<reference evidence="10 11" key="1">
    <citation type="journal article" date="2013" name="Antonie Van Leeuwenhoek">
        <title>Paracoccus zhejiangensis sp. nov., isolated from activated sludge in wastewater-treatment system.</title>
        <authorList>
            <person name="Wu Z.G."/>
            <person name="Zhang D.F."/>
            <person name="Liu Y.L."/>
            <person name="Wang F."/>
            <person name="Jiang X."/>
            <person name="Li C."/>
            <person name="Li S.P."/>
            <person name="Hong Q."/>
            <person name="Li W.J."/>
        </authorList>
    </citation>
    <scope>NUCLEOTIDE SEQUENCE [LARGE SCALE GENOMIC DNA]</scope>
    <source>
        <strain evidence="10 11">J6</strain>
    </source>
</reference>
<dbReference type="EMBL" id="CP025430">
    <property type="protein sequence ID" value="AUH63895.1"/>
    <property type="molecule type" value="Genomic_DNA"/>
</dbReference>
<evidence type="ECO:0000256" key="8">
    <source>
        <dbReference type="SAM" id="Phobius"/>
    </source>
</evidence>
<feature type="transmembrane region" description="Helical" evidence="8">
    <location>
        <begin position="223"/>
        <end position="242"/>
    </location>
</feature>
<dbReference type="InterPro" id="IPR007831">
    <property type="entry name" value="T2SS_GspE_N"/>
</dbReference>
<dbReference type="PANTHER" id="PTHR43867:SF2">
    <property type="entry name" value="CELLULOSE SYNTHASE CATALYTIC SUBUNIT A [UDP-FORMING]"/>
    <property type="match status" value="1"/>
</dbReference>
<comment type="subcellular location">
    <subcellularLocation>
        <location evidence="1">Membrane</location>
        <topology evidence="1">Multi-pass membrane protein</topology>
    </subcellularLocation>
</comment>
<protein>
    <submittedName>
        <fullName evidence="10">Glycosyl transferase</fullName>
    </submittedName>
</protein>